<proteinExistence type="predicted"/>
<dbReference type="EMBL" id="NFII01000005">
    <property type="protein sequence ID" value="OUO01377.1"/>
    <property type="molecule type" value="Genomic_DNA"/>
</dbReference>
<feature type="domain" description="ORC1/DEAH AAA+ ATPase" evidence="1">
    <location>
        <begin position="93"/>
        <end position="201"/>
    </location>
</feature>
<comment type="caution">
    <text evidence="2">The sequence shown here is derived from an EMBL/GenBank/DDBJ whole genome shotgun (WGS) entry which is preliminary data.</text>
</comment>
<accession>A0A1Y3YUK4</accession>
<protein>
    <submittedName>
        <fullName evidence="2">DNA transposition protein</fullName>
    </submittedName>
</protein>
<dbReference type="SUPFAM" id="SSF52540">
    <property type="entry name" value="P-loop containing nucleoside triphosphate hydrolases"/>
    <property type="match status" value="1"/>
</dbReference>
<dbReference type="Proteomes" id="UP000195386">
    <property type="component" value="Unassembled WGS sequence"/>
</dbReference>
<dbReference type="RefSeq" id="WP_087425855.1">
    <property type="nucleotide sequence ID" value="NZ_NFII01000005.1"/>
</dbReference>
<evidence type="ECO:0000259" key="1">
    <source>
        <dbReference type="Pfam" id="PF13401"/>
    </source>
</evidence>
<name>A0A1Y3YUK4_9BACE</name>
<gene>
    <name evidence="2" type="ORF">B5F97_06880</name>
</gene>
<dbReference type="InterPro" id="IPR049945">
    <property type="entry name" value="AAA_22"/>
</dbReference>
<dbReference type="InterPro" id="IPR027417">
    <property type="entry name" value="P-loop_NTPase"/>
</dbReference>
<dbReference type="AlphaFoldDB" id="A0A1Y3YUK4"/>
<dbReference type="Pfam" id="PF13401">
    <property type="entry name" value="AAA_22"/>
    <property type="match status" value="1"/>
</dbReference>
<dbReference type="GO" id="GO:0016887">
    <property type="term" value="F:ATP hydrolysis activity"/>
    <property type="evidence" value="ECO:0007669"/>
    <property type="project" value="InterPro"/>
</dbReference>
<evidence type="ECO:0000313" key="2">
    <source>
        <dbReference type="EMBL" id="OUO01377.1"/>
    </source>
</evidence>
<sequence length="298" mass="33962">MKELSKQDKDAIRDALLEYCGNYPSQNRASESLNGVSAATVSQICNQKYTSISDDMFSRIAAQIGFSMDRWTLTESNAFQRITFAMSDAQAYKNTTWVVGDAGCGKTTAAIEYRRTHRNVFYILCSEDMKKSDFVREIAKQVGAPVDGTNLRDILEYAISMIAFLQNPLIIFDEGDKLTDSVFSYFISIYNRLENKAGIVFLSTDYIKRRVENGLRYNKKGYKEINSRIGRKFFDVSVATEQDVYAICRANGLTEPAEIKRVLREAQQGEYDLRRVKRVVHACKRILEARRMKGGTEQ</sequence>
<reference evidence="3" key="1">
    <citation type="submission" date="2017-04" db="EMBL/GenBank/DDBJ databases">
        <title>Function of individual gut microbiota members based on whole genome sequencing of pure cultures obtained from chicken caecum.</title>
        <authorList>
            <person name="Medvecky M."/>
            <person name="Cejkova D."/>
            <person name="Polansky O."/>
            <person name="Karasova D."/>
            <person name="Kubasova T."/>
            <person name="Cizek A."/>
            <person name="Rychlik I."/>
        </authorList>
    </citation>
    <scope>NUCLEOTIDE SEQUENCE [LARGE SCALE GENOMIC DNA]</scope>
    <source>
        <strain evidence="3">An43</strain>
    </source>
</reference>
<organism evidence="2 3">
    <name type="scientific">Bacteroides clarus</name>
    <dbReference type="NCBI Taxonomy" id="626929"/>
    <lineage>
        <taxon>Bacteria</taxon>
        <taxon>Pseudomonadati</taxon>
        <taxon>Bacteroidota</taxon>
        <taxon>Bacteroidia</taxon>
        <taxon>Bacteroidales</taxon>
        <taxon>Bacteroidaceae</taxon>
        <taxon>Bacteroides</taxon>
    </lineage>
</organism>
<dbReference type="Gene3D" id="3.40.50.300">
    <property type="entry name" value="P-loop containing nucleotide triphosphate hydrolases"/>
    <property type="match status" value="1"/>
</dbReference>
<evidence type="ECO:0000313" key="3">
    <source>
        <dbReference type="Proteomes" id="UP000195386"/>
    </source>
</evidence>